<dbReference type="GO" id="GO:0005886">
    <property type="term" value="C:plasma membrane"/>
    <property type="evidence" value="ECO:0007669"/>
    <property type="project" value="UniProtKB-SubCell"/>
</dbReference>
<keyword evidence="2" id="KW-0813">Transport</keyword>
<keyword evidence="9 10" id="KW-0472">Membrane</keyword>
<dbReference type="EMBL" id="AEBR01000036">
    <property type="protein sequence ID" value="EFM83095.1"/>
    <property type="molecule type" value="Genomic_DNA"/>
</dbReference>
<evidence type="ECO:0000256" key="9">
    <source>
        <dbReference type="ARBA" id="ARBA00023136"/>
    </source>
</evidence>
<feature type="transmembrane region" description="Helical" evidence="10">
    <location>
        <begin position="311"/>
        <end position="331"/>
    </location>
</feature>
<keyword evidence="6" id="KW-0630">Potassium</keyword>
<accession>A0A125W6X2</accession>
<dbReference type="HOGENOM" id="CLU_026429_0_1_9"/>
<dbReference type="Proteomes" id="UP000004846">
    <property type="component" value="Unassembled WGS sequence"/>
</dbReference>
<dbReference type="InterPro" id="IPR003445">
    <property type="entry name" value="Cat_transpt"/>
</dbReference>
<feature type="transmembrane region" description="Helical" evidence="10">
    <location>
        <begin position="23"/>
        <end position="48"/>
    </location>
</feature>
<comment type="caution">
    <text evidence="11">The sequence shown here is derived from an EMBL/GenBank/DDBJ whole genome shotgun (WGS) entry which is preliminary data.</text>
</comment>
<dbReference type="PANTHER" id="PTHR32024:SF1">
    <property type="entry name" value="KTR SYSTEM POTASSIUM UPTAKE PROTEIN B"/>
    <property type="match status" value="1"/>
</dbReference>
<protein>
    <submittedName>
        <fullName evidence="11">Potassium uptake protein, TrkH family</fullName>
    </submittedName>
</protein>
<feature type="transmembrane region" description="Helical" evidence="10">
    <location>
        <begin position="249"/>
        <end position="267"/>
    </location>
</feature>
<feature type="transmembrane region" description="Helical" evidence="10">
    <location>
        <begin position="145"/>
        <end position="163"/>
    </location>
</feature>
<keyword evidence="4" id="KW-0633">Potassium transport</keyword>
<feature type="transmembrane region" description="Helical" evidence="10">
    <location>
        <begin position="91"/>
        <end position="115"/>
    </location>
</feature>
<dbReference type="PANTHER" id="PTHR32024">
    <property type="entry name" value="TRK SYSTEM POTASSIUM UPTAKE PROTEIN TRKG-RELATED"/>
    <property type="match status" value="1"/>
</dbReference>
<feature type="transmembrane region" description="Helical" evidence="10">
    <location>
        <begin position="364"/>
        <end position="388"/>
    </location>
</feature>
<evidence type="ECO:0000256" key="7">
    <source>
        <dbReference type="ARBA" id="ARBA00022989"/>
    </source>
</evidence>
<keyword evidence="8" id="KW-0406">Ion transport</keyword>
<evidence type="ECO:0000256" key="6">
    <source>
        <dbReference type="ARBA" id="ARBA00022958"/>
    </source>
</evidence>
<feature type="transmembrane region" description="Helical" evidence="10">
    <location>
        <begin position="400"/>
        <end position="418"/>
    </location>
</feature>
<proteinExistence type="predicted"/>
<feature type="transmembrane region" description="Helical" evidence="10">
    <location>
        <begin position="424"/>
        <end position="449"/>
    </location>
</feature>
<keyword evidence="3" id="KW-1003">Cell membrane</keyword>
<dbReference type="InterPro" id="IPR004772">
    <property type="entry name" value="TrkH"/>
</dbReference>
<evidence type="ECO:0000256" key="5">
    <source>
        <dbReference type="ARBA" id="ARBA00022692"/>
    </source>
</evidence>
<evidence type="ECO:0000256" key="1">
    <source>
        <dbReference type="ARBA" id="ARBA00004651"/>
    </source>
</evidence>
<evidence type="ECO:0000256" key="4">
    <source>
        <dbReference type="ARBA" id="ARBA00022538"/>
    </source>
</evidence>
<evidence type="ECO:0000256" key="3">
    <source>
        <dbReference type="ARBA" id="ARBA00022475"/>
    </source>
</evidence>
<dbReference type="AlphaFoldDB" id="A0A125W6X2"/>
<dbReference type="Pfam" id="PF02386">
    <property type="entry name" value="TrkH"/>
    <property type="match status" value="1"/>
</dbReference>
<evidence type="ECO:0000256" key="8">
    <source>
        <dbReference type="ARBA" id="ARBA00023065"/>
    </source>
</evidence>
<keyword evidence="5 10" id="KW-0812">Transmembrane</keyword>
<reference evidence="12" key="1">
    <citation type="submission" date="2010-07" db="EMBL/GenBank/DDBJ databases">
        <authorList>
            <person name="Weinstock G."/>
            <person name="Sodergren E."/>
            <person name="Clifton S."/>
            <person name="Fulton L."/>
            <person name="Fulton B."/>
            <person name="Courtney L."/>
            <person name="Fronick C."/>
            <person name="Harrison M."/>
            <person name="Strong C."/>
            <person name="Farmer C."/>
            <person name="Delahaunty K."/>
            <person name="Markovic C."/>
            <person name="Hall O."/>
            <person name="Minx P."/>
            <person name="Tomlinson C."/>
            <person name="Mitreva M."/>
            <person name="Hou S."/>
            <person name="Chen J."/>
            <person name="Wollam A."/>
            <person name="Pepin K.H."/>
            <person name="Johnson M."/>
            <person name="Bhonagiri V."/>
            <person name="Zhang X."/>
            <person name="Suruliraj S."/>
            <person name="Warren W."/>
            <person name="Chinwalla A."/>
            <person name="Mardis E.R."/>
            <person name="Wilson R.K."/>
        </authorList>
    </citation>
    <scope>NUCLEOTIDE SEQUENCE [LARGE SCALE GENOMIC DNA]</scope>
    <source>
        <strain evidence="12">TX4248</strain>
    </source>
</reference>
<evidence type="ECO:0000313" key="11">
    <source>
        <dbReference type="EMBL" id="EFM83095.1"/>
    </source>
</evidence>
<dbReference type="GO" id="GO:0015379">
    <property type="term" value="F:potassium:chloride symporter activity"/>
    <property type="evidence" value="ECO:0007669"/>
    <property type="project" value="InterPro"/>
</dbReference>
<evidence type="ECO:0000313" key="12">
    <source>
        <dbReference type="Proteomes" id="UP000004846"/>
    </source>
</evidence>
<dbReference type="NCBIfam" id="TIGR00933">
    <property type="entry name" value="2a38"/>
    <property type="match status" value="1"/>
</dbReference>
<keyword evidence="7 10" id="KW-1133">Transmembrane helix</keyword>
<feature type="transmembrane region" description="Helical" evidence="10">
    <location>
        <begin position="206"/>
        <end position="228"/>
    </location>
</feature>
<gene>
    <name evidence="11" type="ORF">HMPREF9498_01292</name>
</gene>
<name>A0A125W6X2_ENTFL</name>
<evidence type="ECO:0000256" key="2">
    <source>
        <dbReference type="ARBA" id="ARBA00022448"/>
    </source>
</evidence>
<organism evidence="11 12">
    <name type="scientific">Enterococcus faecalis TX4248</name>
    <dbReference type="NCBI Taxonomy" id="749495"/>
    <lineage>
        <taxon>Bacteria</taxon>
        <taxon>Bacillati</taxon>
        <taxon>Bacillota</taxon>
        <taxon>Bacilli</taxon>
        <taxon>Lactobacillales</taxon>
        <taxon>Enterococcaceae</taxon>
        <taxon>Enterococcus</taxon>
    </lineage>
</organism>
<sequence length="469" mass="52555">MLFLIDKEMVEEKKMKHQIKRRLYISPVQTIVLGFFLLIVVGTILLMMPFSAQAGQKTQWIDAFFVATSAVCVTGLSPLNTAEHWSPIGQVIIMILIELGGLGFLTVATIFFSLLRKKASLSVRMLYQEALNVSEVSGVFRLMKYIMKFAAIIQLLGAFLLSFQFVPTFGWKKGMFFSLFHAVSAFCNAGFDLLGDSMVPYQNSPYLLLVISFLIIAGGLGFIVWRDIFAMIKGYKNKIKHRVSIHTRLALTVTATFLVLGTVIFYISEYRHFPADMSFWQRLVNSWFLSVTPRTAGFYSVDYLKMSNPGLIVTILWMFIGGTSGSTAGGLKTTTFGVLFLQFRAIFKGKQRVEFHERTIPERVVLQAFTLFFLATFLCVTASVILSFTETLPLKNGIEYIVFEVISAFGTVGLTMGLTPDLTVFGKLVIIFLMFVGRVGVYTVLLSLIKKGLESQSKVQYPKESVMIG</sequence>
<evidence type="ECO:0000256" key="10">
    <source>
        <dbReference type="SAM" id="Phobius"/>
    </source>
</evidence>
<comment type="subcellular location">
    <subcellularLocation>
        <location evidence="1">Cell membrane</location>
        <topology evidence="1">Multi-pass membrane protein</topology>
    </subcellularLocation>
</comment>